<sequence length="494" mass="52090">VKSIEGESTEAKNFDTASNESMSLESGDQPTDAVPTVAEDRTATGSHTDVIETPVSTSEAKPNMNEAVESSDVSIPSTDIFDAGECTAAKIEGPIDTKSGSTDPVTSVSESISEATKAATQVAEVIAPEKEANEPSEVKSSDAASVSSTVVQGSSNSEKVETEVAEEEKPKEVTEPSPEDTRSSDSNEITDSTTEPTAATAPASERISEESNEVKLSDEVEDSMIFEDASDQIPVTESEPLKEETKSLAEPSNNEPTEETNDKLEESKPEDPITEGTADLPANTTTDLDELLNLNHGDFLGEGFNHNPVENATSDSKEATEGKGMDDEEFNRLLESDFSGFGNGLLDTGIGATDGSTTDPIVDITEDLTPSKRSIDEVDGVKESPTNPPLDPPLDPPLPLPLPLPLNPPPRRCPDDVGIFLWYSADSDPDPDCGSFSAGTLEGVCDVDCVGVSDLESGVDADDWSVGGVDLFFLFLFEGLEGGRGASVSLLKDD</sequence>
<dbReference type="EMBL" id="JAEUBG010004516">
    <property type="protein sequence ID" value="KAH3681244.1"/>
    <property type="molecule type" value="Genomic_DNA"/>
</dbReference>
<feature type="compositionally biased region" description="Pro residues" evidence="1">
    <location>
        <begin position="386"/>
        <end position="398"/>
    </location>
</feature>
<evidence type="ECO:0000313" key="2">
    <source>
        <dbReference type="EMBL" id="KAH3681244.1"/>
    </source>
</evidence>
<feature type="compositionally biased region" description="Low complexity" evidence="1">
    <location>
        <begin position="192"/>
        <end position="205"/>
    </location>
</feature>
<feature type="non-terminal residue" evidence="2">
    <location>
        <position position="1"/>
    </location>
</feature>
<dbReference type="Proteomes" id="UP000774326">
    <property type="component" value="Unassembled WGS sequence"/>
</dbReference>
<feature type="compositionally biased region" description="Basic and acidic residues" evidence="1">
    <location>
        <begin position="315"/>
        <end position="335"/>
    </location>
</feature>
<dbReference type="AlphaFoldDB" id="A0A9P8TJM2"/>
<comment type="caution">
    <text evidence="2">The sequence shown here is derived from an EMBL/GenBank/DDBJ whole genome shotgun (WGS) entry which is preliminary data.</text>
</comment>
<organism evidence="2 3">
    <name type="scientific">Wickerhamomyces pijperi</name>
    <name type="common">Yeast</name>
    <name type="synonym">Pichia pijperi</name>
    <dbReference type="NCBI Taxonomy" id="599730"/>
    <lineage>
        <taxon>Eukaryota</taxon>
        <taxon>Fungi</taxon>
        <taxon>Dikarya</taxon>
        <taxon>Ascomycota</taxon>
        <taxon>Saccharomycotina</taxon>
        <taxon>Saccharomycetes</taxon>
        <taxon>Phaffomycetales</taxon>
        <taxon>Wickerhamomycetaceae</taxon>
        <taxon>Wickerhamomyces</taxon>
    </lineage>
</organism>
<evidence type="ECO:0000256" key="1">
    <source>
        <dbReference type="SAM" id="MobiDB-lite"/>
    </source>
</evidence>
<feature type="region of interest" description="Disordered" evidence="1">
    <location>
        <begin position="1"/>
        <end position="78"/>
    </location>
</feature>
<feature type="compositionally biased region" description="Low complexity" evidence="1">
    <location>
        <begin position="283"/>
        <end position="295"/>
    </location>
</feature>
<keyword evidence="3" id="KW-1185">Reference proteome</keyword>
<feature type="region of interest" description="Disordered" evidence="1">
    <location>
        <begin position="351"/>
        <end position="398"/>
    </location>
</feature>
<proteinExistence type="predicted"/>
<evidence type="ECO:0000313" key="3">
    <source>
        <dbReference type="Proteomes" id="UP000774326"/>
    </source>
</evidence>
<name>A0A9P8TJM2_WICPI</name>
<feature type="compositionally biased region" description="Basic and acidic residues" evidence="1">
    <location>
        <begin position="127"/>
        <end position="140"/>
    </location>
</feature>
<feature type="compositionally biased region" description="Acidic residues" evidence="1">
    <location>
        <begin position="219"/>
        <end position="230"/>
    </location>
</feature>
<protein>
    <submittedName>
        <fullName evidence="2">Uncharacterized protein</fullName>
    </submittedName>
</protein>
<feature type="region of interest" description="Disordered" evidence="1">
    <location>
        <begin position="91"/>
        <end position="338"/>
    </location>
</feature>
<feature type="compositionally biased region" description="Basic and acidic residues" evidence="1">
    <location>
        <begin position="206"/>
        <end position="218"/>
    </location>
</feature>
<feature type="compositionally biased region" description="Low complexity" evidence="1">
    <location>
        <begin position="141"/>
        <end position="151"/>
    </location>
</feature>
<feature type="compositionally biased region" description="Polar residues" evidence="1">
    <location>
        <begin position="15"/>
        <end position="29"/>
    </location>
</feature>
<feature type="compositionally biased region" description="Polar residues" evidence="1">
    <location>
        <begin position="98"/>
        <end position="114"/>
    </location>
</feature>
<reference evidence="2" key="2">
    <citation type="submission" date="2021-01" db="EMBL/GenBank/DDBJ databases">
        <authorList>
            <person name="Schikora-Tamarit M.A."/>
        </authorList>
    </citation>
    <scope>NUCLEOTIDE SEQUENCE</scope>
    <source>
        <strain evidence="2">CBS2887</strain>
    </source>
</reference>
<feature type="compositionally biased region" description="Basic and acidic residues" evidence="1">
    <location>
        <begin position="369"/>
        <end position="382"/>
    </location>
</feature>
<reference evidence="2" key="1">
    <citation type="journal article" date="2021" name="Open Biol.">
        <title>Shared evolutionary footprints suggest mitochondrial oxidative damage underlies multiple complex I losses in fungi.</title>
        <authorList>
            <person name="Schikora-Tamarit M.A."/>
            <person name="Marcet-Houben M."/>
            <person name="Nosek J."/>
            <person name="Gabaldon T."/>
        </authorList>
    </citation>
    <scope>NUCLEOTIDE SEQUENCE</scope>
    <source>
        <strain evidence="2">CBS2887</strain>
    </source>
</reference>
<gene>
    <name evidence="2" type="ORF">WICPIJ_007790</name>
</gene>
<feature type="compositionally biased region" description="Basic and acidic residues" evidence="1">
    <location>
        <begin position="260"/>
        <end position="271"/>
    </location>
</feature>
<accession>A0A9P8TJM2</accession>
<feature type="compositionally biased region" description="Basic and acidic residues" evidence="1">
    <location>
        <begin position="158"/>
        <end position="185"/>
    </location>
</feature>